<sequence length="362" mass="38491">MAMKHVTWKDLSSIPSSPVDFDRKVLVLLWRQSAPQTSSSAQPASTAYAVQSPIIADATVAAQPVCAAPTLDRQLPPTSLSSAPADQPRRLPLKVPHPSEVLRCPRCDSMDTKFCYYNNYSLSQPRYFCKGCKRYWTAGGALRNVPVGGGLRKSKRAKMKLAAADAQAQSLTAQAAVSSGLKSQQQVPEAPAEAQPSGVLVPDLTGFMHPNIIASSSHGSSYTNGEVSLGTSFFPEAAQAPQYYSGFASSYAVPYNNQGSPAPPAAMSTPYVISHCYFSPDPSSISSTRENGDAALATSDACYSQDAVKQEKEAEGQASQYDWQFISEGLFNGGCGAPDSGFLYPSSSGWPDFSQFNDPGPG</sequence>
<reference evidence="9" key="1">
    <citation type="submission" date="2021-08" db="EMBL/GenBank/DDBJ databases">
        <title>WGS assembly of Ceratopteris richardii.</title>
        <authorList>
            <person name="Marchant D.B."/>
            <person name="Chen G."/>
            <person name="Jenkins J."/>
            <person name="Shu S."/>
            <person name="Leebens-Mack J."/>
            <person name="Grimwood J."/>
            <person name="Schmutz J."/>
            <person name="Soltis P."/>
            <person name="Soltis D."/>
            <person name="Chen Z.-H."/>
        </authorList>
    </citation>
    <scope>NUCLEOTIDE SEQUENCE</scope>
    <source>
        <strain evidence="9">Whitten #5841</strain>
        <tissue evidence="9">Leaf</tissue>
    </source>
</reference>
<dbReference type="InterPro" id="IPR045174">
    <property type="entry name" value="Dof"/>
</dbReference>
<keyword evidence="6" id="KW-0804">Transcription</keyword>
<evidence type="ECO:0000256" key="1">
    <source>
        <dbReference type="ARBA" id="ARBA00022723"/>
    </source>
</evidence>
<keyword evidence="2" id="KW-0863">Zinc-finger</keyword>
<dbReference type="GO" id="GO:0008270">
    <property type="term" value="F:zinc ion binding"/>
    <property type="evidence" value="ECO:0007669"/>
    <property type="project" value="UniProtKB-KW"/>
</dbReference>
<evidence type="ECO:0000256" key="4">
    <source>
        <dbReference type="ARBA" id="ARBA00023015"/>
    </source>
</evidence>
<evidence type="ECO:0000259" key="8">
    <source>
        <dbReference type="PROSITE" id="PS50884"/>
    </source>
</evidence>
<dbReference type="OrthoDB" id="1927254at2759"/>
<keyword evidence="10" id="KW-1185">Reference proteome</keyword>
<evidence type="ECO:0000256" key="6">
    <source>
        <dbReference type="ARBA" id="ARBA00023163"/>
    </source>
</evidence>
<dbReference type="GO" id="GO:0003700">
    <property type="term" value="F:DNA-binding transcription factor activity"/>
    <property type="evidence" value="ECO:0007669"/>
    <property type="project" value="InterPro"/>
</dbReference>
<dbReference type="AlphaFoldDB" id="A0A8T2Q0P7"/>
<keyword evidence="1" id="KW-0479">Metal-binding</keyword>
<feature type="domain" description="Dof-type" evidence="8">
    <location>
        <begin position="102"/>
        <end position="156"/>
    </location>
</feature>
<evidence type="ECO:0000256" key="2">
    <source>
        <dbReference type="ARBA" id="ARBA00022771"/>
    </source>
</evidence>
<accession>A0A8T2Q0P7</accession>
<dbReference type="Proteomes" id="UP000825935">
    <property type="component" value="Chromosome 39"/>
</dbReference>
<name>A0A8T2Q0P7_CERRI</name>
<dbReference type="PANTHER" id="PTHR31992:SF141">
    <property type="entry name" value="DOF ZINC FINGER PROTEIN DOF1.4"/>
    <property type="match status" value="1"/>
</dbReference>
<evidence type="ECO:0000313" key="10">
    <source>
        <dbReference type="Proteomes" id="UP000825935"/>
    </source>
</evidence>
<dbReference type="PROSITE" id="PS01361">
    <property type="entry name" value="ZF_DOF_1"/>
    <property type="match status" value="1"/>
</dbReference>
<keyword evidence="3" id="KW-0862">Zinc</keyword>
<keyword evidence="4" id="KW-0805">Transcription regulation</keyword>
<dbReference type="PROSITE" id="PS50884">
    <property type="entry name" value="ZF_DOF_2"/>
    <property type="match status" value="1"/>
</dbReference>
<proteinExistence type="predicted"/>
<dbReference type="Pfam" id="PF02701">
    <property type="entry name" value="Zn_ribbon_Dof"/>
    <property type="match status" value="1"/>
</dbReference>
<evidence type="ECO:0000256" key="3">
    <source>
        <dbReference type="ARBA" id="ARBA00022833"/>
    </source>
</evidence>
<keyword evidence="5" id="KW-0238">DNA-binding</keyword>
<dbReference type="EMBL" id="CM035444">
    <property type="protein sequence ID" value="KAH7277265.1"/>
    <property type="molecule type" value="Genomic_DNA"/>
</dbReference>
<dbReference type="GO" id="GO:0003677">
    <property type="term" value="F:DNA binding"/>
    <property type="evidence" value="ECO:0007669"/>
    <property type="project" value="UniProtKB-KW"/>
</dbReference>
<dbReference type="InterPro" id="IPR003851">
    <property type="entry name" value="Znf_Dof"/>
</dbReference>
<gene>
    <name evidence="9" type="ORF">KP509_39G043000</name>
</gene>
<evidence type="ECO:0000313" key="9">
    <source>
        <dbReference type="EMBL" id="KAH7277265.1"/>
    </source>
</evidence>
<keyword evidence="7" id="KW-0539">Nucleus</keyword>
<organism evidence="9 10">
    <name type="scientific">Ceratopteris richardii</name>
    <name type="common">Triangle waterfern</name>
    <dbReference type="NCBI Taxonomy" id="49495"/>
    <lineage>
        <taxon>Eukaryota</taxon>
        <taxon>Viridiplantae</taxon>
        <taxon>Streptophyta</taxon>
        <taxon>Embryophyta</taxon>
        <taxon>Tracheophyta</taxon>
        <taxon>Polypodiopsida</taxon>
        <taxon>Polypodiidae</taxon>
        <taxon>Polypodiales</taxon>
        <taxon>Pteridineae</taxon>
        <taxon>Pteridaceae</taxon>
        <taxon>Parkerioideae</taxon>
        <taxon>Ceratopteris</taxon>
    </lineage>
</organism>
<evidence type="ECO:0000256" key="5">
    <source>
        <dbReference type="ARBA" id="ARBA00023125"/>
    </source>
</evidence>
<protein>
    <recommendedName>
        <fullName evidence="8">Dof-type domain-containing protein</fullName>
    </recommendedName>
</protein>
<evidence type="ECO:0000256" key="7">
    <source>
        <dbReference type="ARBA" id="ARBA00023242"/>
    </source>
</evidence>
<comment type="caution">
    <text evidence="9">The sequence shown here is derived from an EMBL/GenBank/DDBJ whole genome shotgun (WGS) entry which is preliminary data.</text>
</comment>
<dbReference type="PANTHER" id="PTHR31992">
    <property type="entry name" value="DOF ZINC FINGER PROTEIN DOF1.4-RELATED"/>
    <property type="match status" value="1"/>
</dbReference>